<evidence type="ECO:0000256" key="1">
    <source>
        <dbReference type="ARBA" id="ARBA00012513"/>
    </source>
</evidence>
<keyword evidence="4 9" id="KW-0547">Nucleotide-binding</keyword>
<dbReference type="EMBL" id="BNJF01000004">
    <property type="protein sequence ID" value="GHO49105.1"/>
    <property type="molecule type" value="Genomic_DNA"/>
</dbReference>
<keyword evidence="3" id="KW-0808">Transferase</keyword>
<gene>
    <name evidence="11" type="ORF">KSX_72680</name>
</gene>
<evidence type="ECO:0000256" key="5">
    <source>
        <dbReference type="ARBA" id="ARBA00022777"/>
    </source>
</evidence>
<dbReference type="PANTHER" id="PTHR24363:SF0">
    <property type="entry name" value="SERINE_THREONINE KINASE LIKE DOMAIN CONTAINING 1"/>
    <property type="match status" value="1"/>
</dbReference>
<comment type="caution">
    <text evidence="11">The sequence shown here is derived from an EMBL/GenBank/DDBJ whole genome shotgun (WGS) entry which is preliminary data.</text>
</comment>
<keyword evidence="12" id="KW-1185">Reference proteome</keyword>
<accession>A0A8J3MVA0</accession>
<dbReference type="InterPro" id="IPR013979">
    <property type="entry name" value="TIF_beta_prop-like"/>
</dbReference>
<dbReference type="PANTHER" id="PTHR24363">
    <property type="entry name" value="SERINE/THREONINE PROTEIN KINASE"/>
    <property type="match status" value="1"/>
</dbReference>
<dbReference type="InterPro" id="IPR011009">
    <property type="entry name" value="Kinase-like_dom_sf"/>
</dbReference>
<dbReference type="Gene3D" id="3.30.200.20">
    <property type="entry name" value="Phosphorylase Kinase, domain 1"/>
    <property type="match status" value="1"/>
</dbReference>
<dbReference type="PROSITE" id="PS00107">
    <property type="entry name" value="PROTEIN_KINASE_ATP"/>
    <property type="match status" value="1"/>
</dbReference>
<dbReference type="Pfam" id="PF00069">
    <property type="entry name" value="Pkinase"/>
    <property type="match status" value="1"/>
</dbReference>
<dbReference type="InterPro" id="IPR017441">
    <property type="entry name" value="Protein_kinase_ATP_BS"/>
</dbReference>
<dbReference type="InterPro" id="IPR000719">
    <property type="entry name" value="Prot_kinase_dom"/>
</dbReference>
<comment type="catalytic activity">
    <reaction evidence="7">
        <text>L-threonyl-[protein] + ATP = O-phospho-L-threonyl-[protein] + ADP + H(+)</text>
        <dbReference type="Rhea" id="RHEA:46608"/>
        <dbReference type="Rhea" id="RHEA-COMP:11060"/>
        <dbReference type="Rhea" id="RHEA-COMP:11605"/>
        <dbReference type="ChEBI" id="CHEBI:15378"/>
        <dbReference type="ChEBI" id="CHEBI:30013"/>
        <dbReference type="ChEBI" id="CHEBI:30616"/>
        <dbReference type="ChEBI" id="CHEBI:61977"/>
        <dbReference type="ChEBI" id="CHEBI:456216"/>
        <dbReference type="EC" id="2.7.11.1"/>
    </reaction>
</comment>
<dbReference type="Gene3D" id="1.10.510.10">
    <property type="entry name" value="Transferase(Phosphotransferase) domain 1"/>
    <property type="match status" value="1"/>
</dbReference>
<dbReference type="SUPFAM" id="SSF50998">
    <property type="entry name" value="Quinoprotein alcohol dehydrogenase-like"/>
    <property type="match status" value="1"/>
</dbReference>
<feature type="binding site" evidence="9">
    <location>
        <position position="75"/>
    </location>
    <ligand>
        <name>ATP</name>
        <dbReference type="ChEBI" id="CHEBI:30616"/>
    </ligand>
</feature>
<dbReference type="SMART" id="SM00220">
    <property type="entry name" value="S_TKc"/>
    <property type="match status" value="1"/>
</dbReference>
<dbReference type="InterPro" id="IPR001680">
    <property type="entry name" value="WD40_rpt"/>
</dbReference>
<dbReference type="CDD" id="cd14014">
    <property type="entry name" value="STKc_PknB_like"/>
    <property type="match status" value="1"/>
</dbReference>
<dbReference type="InterPro" id="IPR015943">
    <property type="entry name" value="WD40/YVTN_repeat-like_dom_sf"/>
</dbReference>
<dbReference type="SMART" id="SM00320">
    <property type="entry name" value="WD40"/>
    <property type="match status" value="3"/>
</dbReference>
<dbReference type="SUPFAM" id="SSF56112">
    <property type="entry name" value="Protein kinase-like (PK-like)"/>
    <property type="match status" value="1"/>
</dbReference>
<evidence type="ECO:0000259" key="10">
    <source>
        <dbReference type="PROSITE" id="PS50011"/>
    </source>
</evidence>
<evidence type="ECO:0000256" key="8">
    <source>
        <dbReference type="ARBA" id="ARBA00048679"/>
    </source>
</evidence>
<dbReference type="Pfam" id="PF08662">
    <property type="entry name" value="eIF2A"/>
    <property type="match status" value="1"/>
</dbReference>
<keyword evidence="5" id="KW-0418">Kinase</keyword>
<dbReference type="GO" id="GO:0005524">
    <property type="term" value="F:ATP binding"/>
    <property type="evidence" value="ECO:0007669"/>
    <property type="project" value="UniProtKB-UniRule"/>
</dbReference>
<dbReference type="InterPro" id="IPR011047">
    <property type="entry name" value="Quinoprotein_ADH-like_sf"/>
</dbReference>
<dbReference type="Proteomes" id="UP000612362">
    <property type="component" value="Unassembled WGS sequence"/>
</dbReference>
<keyword evidence="6 9" id="KW-0067">ATP-binding</keyword>
<evidence type="ECO:0000313" key="11">
    <source>
        <dbReference type="EMBL" id="GHO49105.1"/>
    </source>
</evidence>
<dbReference type="RefSeq" id="WP_220198216.1">
    <property type="nucleotide sequence ID" value="NZ_BNJF01000004.1"/>
</dbReference>
<dbReference type="AlphaFoldDB" id="A0A8J3MVA0"/>
<reference evidence="11" key="1">
    <citation type="submission" date="2020-10" db="EMBL/GenBank/DDBJ databases">
        <title>Taxonomic study of unclassified bacteria belonging to the class Ktedonobacteria.</title>
        <authorList>
            <person name="Yabe S."/>
            <person name="Wang C.M."/>
            <person name="Zheng Y."/>
            <person name="Sakai Y."/>
            <person name="Cavaletti L."/>
            <person name="Monciardini P."/>
            <person name="Donadio S."/>
        </authorList>
    </citation>
    <scope>NUCLEOTIDE SEQUENCE</scope>
    <source>
        <strain evidence="11">SOSP1-1</strain>
    </source>
</reference>
<sequence>MQTDVLYCLQCGAANAVDQIACFACDQSLTESMENEQPFLIHGRYRLLSQLGTGGFGAVYKVADTHSHDAILALKQINLRGLSSQQIIEATDAFNREVMLLSSLKHSSLPRVFDHFTDPEHWYLTMDFIDGETLEAYLERICATRSPTALELLLPLPEALDLALQLCNVLHYLHTREPTIIFRDLKPANIMLTIRRKLYLIDFGIARHFKPGQIRDTVPFGSPGYAAPEQYGKAQTSPCSDVYSLGALLHYLLSGIDPADNPFNFSPLRLTALPGATQLEDLVMSMVSLHPERRPESITRVENTLREIASLQPTIQPSRPSIFIPPATSPVGPSPLPGMGQVQVQAPPGHPQPKPAKGLTRRSILGVAAGATAVAVLGGTLSGRLFSRRPQPVIDAAPAPSQSFSKDTQVRFAAFASGGEKAVIVYNDKFDIFAMNKASGTLLIENQLQYAPYDFALSPDGSCLLISDIVGDIIAYDLEAAGKQMFSYHVPDLKDRSTNSLLAWSSHHRYFASAGSNSEANFEHMISIRDSLNYGQTVRSYRGIQNRITSLTWSPNGASIAAISGNQLYVWDAQDSGSPLISTSGSVTSSDYLKAWSPDNTMLACYDSQGHLRIWSLRDGKLQILSSMQAHEKITDVAWSPDGKHLVSATSSWLTLWDVQMGVSLSVRAMYQFIVAVSWPKDAQSIVILNSAGVASPIDIIGESSFG</sequence>
<comment type="catalytic activity">
    <reaction evidence="8">
        <text>L-seryl-[protein] + ATP = O-phospho-L-seryl-[protein] + ADP + H(+)</text>
        <dbReference type="Rhea" id="RHEA:17989"/>
        <dbReference type="Rhea" id="RHEA-COMP:9863"/>
        <dbReference type="Rhea" id="RHEA-COMP:11604"/>
        <dbReference type="ChEBI" id="CHEBI:15378"/>
        <dbReference type="ChEBI" id="CHEBI:29999"/>
        <dbReference type="ChEBI" id="CHEBI:30616"/>
        <dbReference type="ChEBI" id="CHEBI:83421"/>
        <dbReference type="ChEBI" id="CHEBI:456216"/>
        <dbReference type="EC" id="2.7.11.1"/>
    </reaction>
</comment>
<evidence type="ECO:0000313" key="12">
    <source>
        <dbReference type="Proteomes" id="UP000612362"/>
    </source>
</evidence>
<name>A0A8J3MVA0_9CHLR</name>
<protein>
    <recommendedName>
        <fullName evidence="1">non-specific serine/threonine protein kinase</fullName>
        <ecNumber evidence="1">2.7.11.1</ecNumber>
    </recommendedName>
</protein>
<organism evidence="11 12">
    <name type="scientific">Ktedonospora formicarum</name>
    <dbReference type="NCBI Taxonomy" id="2778364"/>
    <lineage>
        <taxon>Bacteria</taxon>
        <taxon>Bacillati</taxon>
        <taxon>Chloroflexota</taxon>
        <taxon>Ktedonobacteria</taxon>
        <taxon>Ktedonobacterales</taxon>
        <taxon>Ktedonobacteraceae</taxon>
        <taxon>Ktedonospora</taxon>
    </lineage>
</organism>
<dbReference type="GO" id="GO:0004674">
    <property type="term" value="F:protein serine/threonine kinase activity"/>
    <property type="evidence" value="ECO:0007669"/>
    <property type="project" value="UniProtKB-KW"/>
</dbReference>
<dbReference type="Gene3D" id="2.130.10.10">
    <property type="entry name" value="YVTN repeat-like/Quinoprotein amine dehydrogenase"/>
    <property type="match status" value="2"/>
</dbReference>
<feature type="domain" description="Protein kinase" evidence="10">
    <location>
        <begin position="45"/>
        <end position="315"/>
    </location>
</feature>
<proteinExistence type="predicted"/>
<evidence type="ECO:0000256" key="3">
    <source>
        <dbReference type="ARBA" id="ARBA00022679"/>
    </source>
</evidence>
<evidence type="ECO:0000256" key="9">
    <source>
        <dbReference type="PROSITE-ProRule" id="PRU10141"/>
    </source>
</evidence>
<evidence type="ECO:0000256" key="2">
    <source>
        <dbReference type="ARBA" id="ARBA00022527"/>
    </source>
</evidence>
<dbReference type="PROSITE" id="PS50011">
    <property type="entry name" value="PROTEIN_KINASE_DOM"/>
    <property type="match status" value="1"/>
</dbReference>
<evidence type="ECO:0000256" key="4">
    <source>
        <dbReference type="ARBA" id="ARBA00022741"/>
    </source>
</evidence>
<keyword evidence="2" id="KW-0723">Serine/threonine-protein kinase</keyword>
<evidence type="ECO:0000256" key="7">
    <source>
        <dbReference type="ARBA" id="ARBA00047899"/>
    </source>
</evidence>
<evidence type="ECO:0000256" key="6">
    <source>
        <dbReference type="ARBA" id="ARBA00022840"/>
    </source>
</evidence>
<dbReference type="EC" id="2.7.11.1" evidence="1"/>